<dbReference type="PANTHER" id="PTHR30183:SF3">
    <property type="entry name" value="MOLYBDENUM TRANSPORT SYSTEM PERMEASE PROTEIN MODB"/>
    <property type="match status" value="1"/>
</dbReference>
<dbReference type="PROSITE" id="PS50928">
    <property type="entry name" value="ABC_TM1"/>
    <property type="match status" value="1"/>
</dbReference>
<keyword evidence="13" id="KW-1185">Reference proteome</keyword>
<name>A0A1A6AMD6_9CLOT</name>
<dbReference type="PATRIC" id="fig|1353534.3.peg.3221"/>
<evidence type="ECO:0000256" key="8">
    <source>
        <dbReference type="ARBA" id="ARBA00023136"/>
    </source>
</evidence>
<dbReference type="InterPro" id="IPR035906">
    <property type="entry name" value="MetI-like_sf"/>
</dbReference>
<organism evidence="12 13">
    <name type="scientific">Clostridium ragsdalei P11</name>
    <dbReference type="NCBI Taxonomy" id="1353534"/>
    <lineage>
        <taxon>Bacteria</taxon>
        <taxon>Bacillati</taxon>
        <taxon>Bacillota</taxon>
        <taxon>Clostridia</taxon>
        <taxon>Eubacteriales</taxon>
        <taxon>Clostridiaceae</taxon>
        <taxon>Clostridium</taxon>
    </lineage>
</organism>
<evidence type="ECO:0000313" key="13">
    <source>
        <dbReference type="Proteomes" id="UP000093954"/>
    </source>
</evidence>
<proteinExistence type="inferred from homology"/>
<comment type="similarity">
    <text evidence="2 10">Belongs to the binding-protein-dependent transport system permease family. CysTW subfamily.</text>
</comment>
<evidence type="ECO:0000256" key="2">
    <source>
        <dbReference type="ARBA" id="ARBA00007069"/>
    </source>
</evidence>
<comment type="function">
    <text evidence="10">Part of the binding-protein-dependent transport system for molybdenum; probably responsible for the translocation of the substrate across the membrane.</text>
</comment>
<feature type="transmembrane region" description="Helical" evidence="9">
    <location>
        <begin position="15"/>
        <end position="34"/>
    </location>
</feature>
<evidence type="ECO:0000256" key="4">
    <source>
        <dbReference type="ARBA" id="ARBA00022475"/>
    </source>
</evidence>
<dbReference type="GO" id="GO:0005886">
    <property type="term" value="C:plasma membrane"/>
    <property type="evidence" value="ECO:0007669"/>
    <property type="project" value="UniProtKB-SubCell"/>
</dbReference>
<evidence type="ECO:0000259" key="11">
    <source>
        <dbReference type="PROSITE" id="PS50928"/>
    </source>
</evidence>
<evidence type="ECO:0000256" key="7">
    <source>
        <dbReference type="ARBA" id="ARBA00022989"/>
    </source>
</evidence>
<evidence type="ECO:0000256" key="6">
    <source>
        <dbReference type="ARBA" id="ARBA00022692"/>
    </source>
</evidence>
<protein>
    <recommendedName>
        <fullName evidence="10">Molybdenum transport system permease</fullName>
    </recommendedName>
</protein>
<dbReference type="PANTHER" id="PTHR30183">
    <property type="entry name" value="MOLYBDENUM TRANSPORT SYSTEM PERMEASE PROTEIN MODB"/>
    <property type="match status" value="1"/>
</dbReference>
<keyword evidence="3 9" id="KW-0813">Transport</keyword>
<keyword evidence="4 10" id="KW-1003">Cell membrane</keyword>
<dbReference type="InterPro" id="IPR011867">
    <property type="entry name" value="ModB_ABC"/>
</dbReference>
<dbReference type="NCBIfam" id="TIGR02141">
    <property type="entry name" value="modB_ABC"/>
    <property type="match status" value="1"/>
</dbReference>
<comment type="subcellular location">
    <subcellularLocation>
        <location evidence="1 9">Cell membrane</location>
        <topology evidence="1 9">Multi-pass membrane protein</topology>
    </subcellularLocation>
</comment>
<keyword evidence="8 9" id="KW-0472">Membrane</keyword>
<evidence type="ECO:0000313" key="12">
    <source>
        <dbReference type="EMBL" id="OBR91232.1"/>
    </source>
</evidence>
<dbReference type="InterPro" id="IPR000515">
    <property type="entry name" value="MetI-like"/>
</dbReference>
<dbReference type="Proteomes" id="UP000093954">
    <property type="component" value="Unassembled WGS sequence"/>
</dbReference>
<feature type="transmembrane region" description="Helical" evidence="9">
    <location>
        <begin position="80"/>
        <end position="104"/>
    </location>
</feature>
<dbReference type="RefSeq" id="WP_065079266.1">
    <property type="nucleotide sequence ID" value="NZ_LROS01000044.1"/>
</dbReference>
<evidence type="ECO:0000256" key="1">
    <source>
        <dbReference type="ARBA" id="ARBA00004651"/>
    </source>
</evidence>
<evidence type="ECO:0000256" key="9">
    <source>
        <dbReference type="RuleBase" id="RU363032"/>
    </source>
</evidence>
<feature type="transmembrane region" description="Helical" evidence="9">
    <location>
        <begin position="193"/>
        <end position="214"/>
    </location>
</feature>
<comment type="caution">
    <text evidence="12">The sequence shown here is derived from an EMBL/GenBank/DDBJ whole genome shotgun (WGS) entry which is preliminary data.</text>
</comment>
<evidence type="ECO:0000256" key="3">
    <source>
        <dbReference type="ARBA" id="ARBA00022448"/>
    </source>
</evidence>
<feature type="transmembrane region" description="Helical" evidence="9">
    <location>
        <begin position="132"/>
        <end position="154"/>
    </location>
</feature>
<keyword evidence="7 9" id="KW-1133">Transmembrane helix</keyword>
<dbReference type="GO" id="GO:0015098">
    <property type="term" value="F:molybdate ion transmembrane transporter activity"/>
    <property type="evidence" value="ECO:0007669"/>
    <property type="project" value="UniProtKB-UniRule"/>
</dbReference>
<reference evidence="12 13" key="1">
    <citation type="journal article" date="2012" name="Front. Microbiol.">
        <title>Draft Genome Sequence of the Virulent Strain 01-B526 of the Fish Pathogen Aeromonas salmonicida.</title>
        <authorList>
            <person name="Charette S.J."/>
            <person name="Brochu F."/>
            <person name="Boyle B."/>
            <person name="Filion G."/>
            <person name="Tanaka K.H."/>
            <person name="Derome N."/>
        </authorList>
    </citation>
    <scope>NUCLEOTIDE SEQUENCE [LARGE SCALE GENOMIC DNA]</scope>
    <source>
        <strain evidence="12 13">P11</strain>
    </source>
</reference>
<evidence type="ECO:0000256" key="10">
    <source>
        <dbReference type="RuleBase" id="RU365097"/>
    </source>
</evidence>
<dbReference type="AlphaFoldDB" id="A0A1A6AMD6"/>
<keyword evidence="6 9" id="KW-0812">Transmembrane</keyword>
<feature type="transmembrane region" description="Helical" evidence="9">
    <location>
        <begin position="46"/>
        <end position="68"/>
    </location>
</feature>
<dbReference type="Gene3D" id="1.10.3720.10">
    <property type="entry name" value="MetI-like"/>
    <property type="match status" value="1"/>
</dbReference>
<accession>A0A1A6AMD6</accession>
<dbReference type="SUPFAM" id="SSF161098">
    <property type="entry name" value="MetI-like"/>
    <property type="match status" value="1"/>
</dbReference>
<feature type="domain" description="ABC transmembrane type-1" evidence="11">
    <location>
        <begin position="8"/>
        <end position="211"/>
    </location>
</feature>
<gene>
    <name evidence="12" type="primary">modB</name>
    <name evidence="12" type="ORF">CLRAG_31740</name>
</gene>
<evidence type="ECO:0000256" key="5">
    <source>
        <dbReference type="ARBA" id="ARBA00022505"/>
    </source>
</evidence>
<dbReference type="Pfam" id="PF00528">
    <property type="entry name" value="BPD_transp_1"/>
    <property type="match status" value="1"/>
</dbReference>
<dbReference type="CDD" id="cd06261">
    <property type="entry name" value="TM_PBP2"/>
    <property type="match status" value="1"/>
</dbReference>
<keyword evidence="5 10" id="KW-0500">Molybdenum</keyword>
<dbReference type="EMBL" id="LROS01000044">
    <property type="protein sequence ID" value="OBR91232.1"/>
    <property type="molecule type" value="Genomic_DNA"/>
</dbReference>
<sequence length="228" mass="25177">MNFDVSPVWISLKTTFTATFITFFIGIAVAYLMVSYNGKLRNILDTILTLPLVLPPTVAGFFLLLIFGINSPIGKLLSKIGINIIFSWPATVIAAAVIAFPLMYKTTKAAFEQIDRNIVSAARTLGVSEWKVFWKVVLPLAWPGIGAATVLSFARALGEFGATLMIAGNIPNKTETIPIAIYFAAENGEMDKAFMWVLLIVAISTIVILLMNYWNDYQQKNIYGVRRS</sequence>